<dbReference type="AlphaFoldDB" id="U5CLM0"/>
<proteinExistence type="predicted"/>
<reference evidence="1 2" key="1">
    <citation type="journal article" date="2013" name="Genome Announc.">
        <title>Draft Genome Sequence of an Anaerobic and Extremophilic Bacterium, Caldanaerobacter yonseiensis, Isolated from a Geothermal Hot Stream.</title>
        <authorList>
            <person name="Lee S.J."/>
            <person name="Lee Y.J."/>
            <person name="Park G.S."/>
            <person name="Kim B.C."/>
            <person name="Lee S.J."/>
            <person name="Shin J.H."/>
            <person name="Lee D.W."/>
        </authorList>
    </citation>
    <scope>NUCLEOTIDE SEQUENCE [LARGE SCALE GENOMIC DNA]</scope>
    <source>
        <strain evidence="1 2">KB-1</strain>
    </source>
</reference>
<sequence>MEINSKQDCRNFLEGETMMQLNMWGKPFIKKGGE</sequence>
<evidence type="ECO:0000313" key="2">
    <source>
        <dbReference type="Proteomes" id="UP000016856"/>
    </source>
</evidence>
<dbReference type="Proteomes" id="UP000016856">
    <property type="component" value="Unassembled WGS sequence"/>
</dbReference>
<organism evidence="1 2">
    <name type="scientific">Caldanaerobacter subterraneus subsp. yonseiensis KB-1</name>
    <dbReference type="NCBI Taxonomy" id="1388761"/>
    <lineage>
        <taxon>Bacteria</taxon>
        <taxon>Bacillati</taxon>
        <taxon>Bacillota</taxon>
        <taxon>Clostridia</taxon>
        <taxon>Thermoanaerobacterales</taxon>
        <taxon>Thermoanaerobacteraceae</taxon>
        <taxon>Caldanaerobacter</taxon>
    </lineage>
</organism>
<evidence type="ECO:0000313" key="1">
    <source>
        <dbReference type="EMBL" id="ERM90883.1"/>
    </source>
</evidence>
<comment type="caution">
    <text evidence="1">The sequence shown here is derived from an EMBL/GenBank/DDBJ whole genome shotgun (WGS) entry which is preliminary data.</text>
</comment>
<protein>
    <submittedName>
        <fullName evidence="1">Uncharacterized protein</fullName>
    </submittedName>
</protein>
<dbReference type="EMBL" id="AXDC01000049">
    <property type="protein sequence ID" value="ERM90883.1"/>
    <property type="molecule type" value="Genomic_DNA"/>
</dbReference>
<accession>U5CLM0</accession>
<dbReference type="PATRIC" id="fig|1388761.3.peg.2717"/>
<gene>
    <name evidence="1" type="ORF">O163_13550</name>
</gene>
<name>U5CLM0_CALSX</name>